<dbReference type="GO" id="GO:0016020">
    <property type="term" value="C:membrane"/>
    <property type="evidence" value="ECO:0007669"/>
    <property type="project" value="UniProtKB-SubCell"/>
</dbReference>
<feature type="transmembrane region" description="Helical" evidence="5">
    <location>
        <begin position="52"/>
        <end position="73"/>
    </location>
</feature>
<dbReference type="PROSITE" id="PS50850">
    <property type="entry name" value="MFS"/>
    <property type="match status" value="1"/>
</dbReference>
<dbReference type="OrthoDB" id="2412976at2"/>
<dbReference type="GO" id="GO:0022857">
    <property type="term" value="F:transmembrane transporter activity"/>
    <property type="evidence" value="ECO:0007669"/>
    <property type="project" value="InterPro"/>
</dbReference>
<feature type="transmembrane region" description="Helical" evidence="5">
    <location>
        <begin position="271"/>
        <end position="296"/>
    </location>
</feature>
<dbReference type="RefSeq" id="WP_129712926.1">
    <property type="nucleotide sequence ID" value="NZ_JBEHFA010000009.1"/>
</dbReference>
<name>A0A9X8JFW8_9GAMM</name>
<dbReference type="InterPro" id="IPR011701">
    <property type="entry name" value="MFS"/>
</dbReference>
<protein>
    <submittedName>
        <fullName evidence="7">MFS transporter</fullName>
    </submittedName>
</protein>
<evidence type="ECO:0000259" key="6">
    <source>
        <dbReference type="PROSITE" id="PS50850"/>
    </source>
</evidence>
<keyword evidence="3 5" id="KW-1133">Transmembrane helix</keyword>
<dbReference type="CDD" id="cd17321">
    <property type="entry name" value="MFS_MMR_MDR_like"/>
    <property type="match status" value="1"/>
</dbReference>
<dbReference type="InterPro" id="IPR036259">
    <property type="entry name" value="MFS_trans_sf"/>
</dbReference>
<feature type="transmembrane region" description="Helical" evidence="5">
    <location>
        <begin position="207"/>
        <end position="223"/>
    </location>
</feature>
<dbReference type="Gene3D" id="1.20.1720.10">
    <property type="entry name" value="Multidrug resistance protein D"/>
    <property type="match status" value="1"/>
</dbReference>
<dbReference type="InterPro" id="IPR020846">
    <property type="entry name" value="MFS_dom"/>
</dbReference>
<feature type="transmembrane region" description="Helical" evidence="5">
    <location>
        <begin position="169"/>
        <end position="186"/>
    </location>
</feature>
<evidence type="ECO:0000256" key="4">
    <source>
        <dbReference type="ARBA" id="ARBA00023136"/>
    </source>
</evidence>
<evidence type="ECO:0000256" key="5">
    <source>
        <dbReference type="SAM" id="Phobius"/>
    </source>
</evidence>
<dbReference type="Pfam" id="PF07690">
    <property type="entry name" value="MFS_1"/>
    <property type="match status" value="1"/>
</dbReference>
<accession>A0A9X8JFW8</accession>
<keyword evidence="2 5" id="KW-0812">Transmembrane</keyword>
<feature type="domain" description="Major facilitator superfamily (MFS) profile" evidence="6">
    <location>
        <begin position="16"/>
        <end position="507"/>
    </location>
</feature>
<dbReference type="PANTHER" id="PTHR42718">
    <property type="entry name" value="MAJOR FACILITATOR SUPERFAMILY MULTIDRUG TRANSPORTER MFSC"/>
    <property type="match status" value="1"/>
</dbReference>
<dbReference type="Proteomes" id="UP001138460">
    <property type="component" value="Unassembled WGS sequence"/>
</dbReference>
<feature type="transmembrane region" description="Helical" evidence="5">
    <location>
        <begin position="409"/>
        <end position="427"/>
    </location>
</feature>
<gene>
    <name evidence="7" type="ORF">CLR69_18335</name>
</gene>
<dbReference type="PANTHER" id="PTHR42718:SF49">
    <property type="entry name" value="EXPORT PROTEIN"/>
    <property type="match status" value="1"/>
</dbReference>
<feature type="transmembrane region" description="Helical" evidence="5">
    <location>
        <begin position="229"/>
        <end position="250"/>
    </location>
</feature>
<feature type="transmembrane region" description="Helical" evidence="5">
    <location>
        <begin position="302"/>
        <end position="322"/>
    </location>
</feature>
<evidence type="ECO:0000256" key="1">
    <source>
        <dbReference type="ARBA" id="ARBA00004141"/>
    </source>
</evidence>
<feature type="transmembrane region" description="Helical" evidence="5">
    <location>
        <begin position="111"/>
        <end position="129"/>
    </location>
</feature>
<keyword evidence="4 5" id="KW-0472">Membrane</keyword>
<dbReference type="Gene3D" id="1.20.1250.20">
    <property type="entry name" value="MFS general substrate transporter like domains"/>
    <property type="match status" value="1"/>
</dbReference>
<comment type="caution">
    <text evidence="7">The sequence shown here is derived from an EMBL/GenBank/DDBJ whole genome shotgun (WGS) entry which is preliminary data.</text>
</comment>
<feature type="transmembrane region" description="Helical" evidence="5">
    <location>
        <begin position="85"/>
        <end position="105"/>
    </location>
</feature>
<reference evidence="7 8" key="1">
    <citation type="journal article" date="2018" name="Syst. Appl. Microbiol.">
        <title>Pectobacterium zantedeschiae sp. nov. a new species of a soft rot pathogen isolated from Calla lily (Zantedeschia spp.).</title>
        <authorList>
            <person name="Waleron M."/>
            <person name="Misztak A."/>
            <person name="Waleron M."/>
            <person name="Franczuk M."/>
            <person name="Jonca J."/>
            <person name="Wielgomas B."/>
            <person name="Mikicinski A."/>
            <person name="Popovic T."/>
            <person name="Waleron K."/>
        </authorList>
    </citation>
    <scope>NUCLEOTIDE SEQUENCE [LARGE SCALE GENOMIC DNA]</scope>
    <source>
        <strain evidence="7 8">9M</strain>
    </source>
</reference>
<feature type="transmembrane region" description="Helical" evidence="5">
    <location>
        <begin position="329"/>
        <end position="351"/>
    </location>
</feature>
<proteinExistence type="predicted"/>
<feature type="transmembrane region" description="Helical" evidence="5">
    <location>
        <begin position="16"/>
        <end position="40"/>
    </location>
</feature>
<keyword evidence="8" id="KW-1185">Reference proteome</keyword>
<feature type="transmembrane region" description="Helical" evidence="5">
    <location>
        <begin position="480"/>
        <end position="503"/>
    </location>
</feature>
<dbReference type="EMBL" id="NWTM01000003">
    <property type="protein sequence ID" value="RYC40780.1"/>
    <property type="molecule type" value="Genomic_DNA"/>
</dbReference>
<feature type="transmembrane region" description="Helical" evidence="5">
    <location>
        <begin position="363"/>
        <end position="388"/>
    </location>
</feature>
<evidence type="ECO:0000256" key="3">
    <source>
        <dbReference type="ARBA" id="ARBA00022989"/>
    </source>
</evidence>
<dbReference type="AlphaFoldDB" id="A0A9X8JFW8"/>
<evidence type="ECO:0000313" key="7">
    <source>
        <dbReference type="EMBL" id="RYC40780.1"/>
    </source>
</evidence>
<evidence type="ECO:0000313" key="8">
    <source>
        <dbReference type="Proteomes" id="UP001138460"/>
    </source>
</evidence>
<organism evidence="7 8">
    <name type="scientific">Pectobacterium zantedeschiae</name>
    <dbReference type="NCBI Taxonomy" id="2034769"/>
    <lineage>
        <taxon>Bacteria</taxon>
        <taxon>Pseudomonadati</taxon>
        <taxon>Pseudomonadota</taxon>
        <taxon>Gammaproteobacteria</taxon>
        <taxon>Enterobacterales</taxon>
        <taxon>Pectobacteriaceae</taxon>
        <taxon>Pectobacterium</taxon>
    </lineage>
</organism>
<evidence type="ECO:0000256" key="2">
    <source>
        <dbReference type="ARBA" id="ARBA00022692"/>
    </source>
</evidence>
<comment type="subcellular location">
    <subcellularLocation>
        <location evidence="1">Membrane</location>
        <topology evidence="1">Multi-pass membrane protein</topology>
    </subcellularLocation>
</comment>
<sequence length="519" mass="54184">MSKTHTSVATGDRFKVLVAICISAVIIPLVFTGPAISTLAVGRDLGGDQSTLSWIVNAYAISFGGCVMAAGAIGDQIGRKRCFVAGLWVFIITSVLIGLTPTLLLLNLLRAAEGIGGALVLTSATSLLAQEFEGAERTRAFSFLGTAFGVGLAFGPMASGFLIEHLGWRSLYFAIALIAALILLLGTKRIKESYDPDAQGIDWPGSVSFTTALVLLTFGIVFGPQDGWASLKVLSMLGGAALLLGIFVAVELRRTRPMLELSLFRYPRFIGVQLLPVATGFSFIALIVYVPIWFIVIQERDAFTAGLAILPLTAPMLVVPLLAGRMARYVSPGLLSGIGFLISALGAWLLMDISPGGSLWMMAIPMLLIGVGNGLPWGLMDALSVSVVPKERAGMAAGIFTTMRVAGEAIAIAAIGAALVGLTATNLRTAADANSLSLPQNATMIASQIGTRSGHGSSATTASATDDVIIELAHRAYTSAFHSIFGVLALLSILTAVICILTLRKSADAPDETSRSGGK</sequence>
<feature type="transmembrane region" description="Helical" evidence="5">
    <location>
        <begin position="141"/>
        <end position="163"/>
    </location>
</feature>
<dbReference type="SUPFAM" id="SSF103473">
    <property type="entry name" value="MFS general substrate transporter"/>
    <property type="match status" value="1"/>
</dbReference>